<dbReference type="EMBL" id="SRMI01000010">
    <property type="protein sequence ID" value="TVY62560.1"/>
    <property type="molecule type" value="Genomic_DNA"/>
</dbReference>
<name>A0A559KS41_FUSOC</name>
<gene>
    <name evidence="2" type="ORF">Focb16_v004313</name>
</gene>
<protein>
    <recommendedName>
        <fullName evidence="1">Endonuclease/exonuclease/phosphatase domain-containing protein</fullName>
    </recommendedName>
</protein>
<dbReference type="SUPFAM" id="SSF56219">
    <property type="entry name" value="DNase I-like"/>
    <property type="match status" value="1"/>
</dbReference>
<feature type="domain" description="Endonuclease/exonuclease/phosphatase" evidence="1">
    <location>
        <begin position="49"/>
        <end position="174"/>
    </location>
</feature>
<evidence type="ECO:0000313" key="3">
    <source>
        <dbReference type="Proteomes" id="UP000320707"/>
    </source>
</evidence>
<dbReference type="AlphaFoldDB" id="A0A559KS41"/>
<comment type="caution">
    <text evidence="2">The sequence shown here is derived from an EMBL/GenBank/DDBJ whole genome shotgun (WGS) entry which is preliminary data.</text>
</comment>
<sequence>MVPTAEREGRWVTRSMLWVRREVEAEQVTIESPDVTAAVIRLPDRLVFTASVYVPGGDAQALQDTCGKLGRAITEVRQRSGKTVDVVITGDFNRHDQMWGGDDISVARQGEADPSIELMNDFMLRSLLRRGTKTWRGRNYETTMDLVLASEELADATIRCAIHGTEHGSDHRTIETVFDISVPAPKQEERLLFTNAPWKEINSRIVDTLRDRPVGNTVQQKTDRLMSAVLEAVQVLTPRAKPSPYAKRWWTNDLTQLRHVYTYWRNRARAARHADHIRYIVKQFPSFLKAND</sequence>
<dbReference type="GO" id="GO:0003824">
    <property type="term" value="F:catalytic activity"/>
    <property type="evidence" value="ECO:0007669"/>
    <property type="project" value="InterPro"/>
</dbReference>
<organism evidence="2 3">
    <name type="scientific">Fusarium oxysporum f. sp. cubense</name>
    <dbReference type="NCBI Taxonomy" id="61366"/>
    <lineage>
        <taxon>Eukaryota</taxon>
        <taxon>Fungi</taxon>
        <taxon>Dikarya</taxon>
        <taxon>Ascomycota</taxon>
        <taxon>Pezizomycotina</taxon>
        <taxon>Sordariomycetes</taxon>
        <taxon>Hypocreomycetidae</taxon>
        <taxon>Hypocreales</taxon>
        <taxon>Nectriaceae</taxon>
        <taxon>Fusarium</taxon>
        <taxon>Fusarium oxysporum species complex</taxon>
    </lineage>
</organism>
<dbReference type="Pfam" id="PF14529">
    <property type="entry name" value="Exo_endo_phos_2"/>
    <property type="match status" value="1"/>
</dbReference>
<evidence type="ECO:0000313" key="2">
    <source>
        <dbReference type="EMBL" id="TVY62560.1"/>
    </source>
</evidence>
<dbReference type="Gene3D" id="3.60.10.10">
    <property type="entry name" value="Endonuclease/exonuclease/phosphatase"/>
    <property type="match status" value="1"/>
</dbReference>
<evidence type="ECO:0000259" key="1">
    <source>
        <dbReference type="Pfam" id="PF14529"/>
    </source>
</evidence>
<accession>A0A559KS41</accession>
<dbReference type="Proteomes" id="UP000320707">
    <property type="component" value="Unassembled WGS sequence"/>
</dbReference>
<dbReference type="InterPro" id="IPR036691">
    <property type="entry name" value="Endo/exonu/phosph_ase_sf"/>
</dbReference>
<reference evidence="2 3" key="1">
    <citation type="journal article" date="2019" name="Microbiol. Resour. Announc.">
        <title>High-quality draft genome sequence of Fusarium oxysporum f. sp. cubense strain 160527, a causal agent of Panama disease.</title>
        <authorList>
            <person name="Asai S."/>
            <person name="Ayukawa Y."/>
            <person name="Gan P."/>
            <person name="Masuda S."/>
            <person name="Komatsu K."/>
            <person name="Shirasu K."/>
            <person name="Arie T."/>
        </authorList>
    </citation>
    <scope>NUCLEOTIDE SEQUENCE [LARGE SCALE GENOMIC DNA]</scope>
    <source>
        <strain evidence="2 3">160527</strain>
    </source>
</reference>
<dbReference type="InterPro" id="IPR005135">
    <property type="entry name" value="Endo/exonuclease/phosphatase"/>
</dbReference>
<proteinExistence type="predicted"/>